<dbReference type="SUPFAM" id="SSF47413">
    <property type="entry name" value="lambda repressor-like DNA-binding domains"/>
    <property type="match status" value="1"/>
</dbReference>
<dbReference type="GO" id="GO:0003677">
    <property type="term" value="F:DNA binding"/>
    <property type="evidence" value="ECO:0007669"/>
    <property type="project" value="InterPro"/>
</dbReference>
<dbReference type="InterPro" id="IPR010982">
    <property type="entry name" value="Lambda_DNA-bd_dom_sf"/>
</dbReference>
<dbReference type="AlphaFoldDB" id="A0A414ASU8"/>
<proteinExistence type="predicted"/>
<name>A0A414ASU8_9FIRM</name>
<comment type="caution">
    <text evidence="1">The sequence shown here is derived from an EMBL/GenBank/DDBJ whole genome shotgun (WGS) entry which is preliminary data.</text>
</comment>
<evidence type="ECO:0008006" key="3">
    <source>
        <dbReference type="Google" id="ProtNLM"/>
    </source>
</evidence>
<evidence type="ECO:0000313" key="2">
    <source>
        <dbReference type="Proteomes" id="UP000283975"/>
    </source>
</evidence>
<dbReference type="Gene3D" id="1.10.260.40">
    <property type="entry name" value="lambda repressor-like DNA-binding domains"/>
    <property type="match status" value="1"/>
</dbReference>
<gene>
    <name evidence="1" type="ORF">DW839_18205</name>
</gene>
<evidence type="ECO:0000313" key="1">
    <source>
        <dbReference type="EMBL" id="RHC54632.1"/>
    </source>
</evidence>
<accession>A0A414ASU8</accession>
<organism evidence="1 2">
    <name type="scientific">Enterocloster bolteae</name>
    <dbReference type="NCBI Taxonomy" id="208479"/>
    <lineage>
        <taxon>Bacteria</taxon>
        <taxon>Bacillati</taxon>
        <taxon>Bacillota</taxon>
        <taxon>Clostridia</taxon>
        <taxon>Lachnospirales</taxon>
        <taxon>Lachnospiraceae</taxon>
        <taxon>Enterocloster</taxon>
    </lineage>
</organism>
<sequence length="74" mass="8444">MIKLQIASNIDLVQAVNSAIAESGYQKSYIAEQLGMTRQNLSKMLAKSNFTVHDANRILEIIDYKMEIELQKRD</sequence>
<protein>
    <recommendedName>
        <fullName evidence="3">XRE family transcriptional regulator</fullName>
    </recommendedName>
</protein>
<dbReference type="Proteomes" id="UP000283975">
    <property type="component" value="Unassembled WGS sequence"/>
</dbReference>
<reference evidence="1 2" key="1">
    <citation type="submission" date="2018-08" db="EMBL/GenBank/DDBJ databases">
        <title>A genome reference for cultivated species of the human gut microbiota.</title>
        <authorList>
            <person name="Zou Y."/>
            <person name="Xue W."/>
            <person name="Luo G."/>
        </authorList>
    </citation>
    <scope>NUCLEOTIDE SEQUENCE [LARGE SCALE GENOMIC DNA]</scope>
    <source>
        <strain evidence="1 2">AM35-14</strain>
    </source>
</reference>
<dbReference type="EMBL" id="QSHZ01000020">
    <property type="protein sequence ID" value="RHC54632.1"/>
    <property type="molecule type" value="Genomic_DNA"/>
</dbReference>